<accession>A0ABP5MKM9</accession>
<dbReference type="EMBL" id="BAAAQT010000007">
    <property type="protein sequence ID" value="GAA2175161.1"/>
    <property type="molecule type" value="Genomic_DNA"/>
</dbReference>
<organism evidence="1 2">
    <name type="scientific">Agrococcus versicolor</name>
    <dbReference type="NCBI Taxonomy" id="501482"/>
    <lineage>
        <taxon>Bacteria</taxon>
        <taxon>Bacillati</taxon>
        <taxon>Actinomycetota</taxon>
        <taxon>Actinomycetes</taxon>
        <taxon>Micrococcales</taxon>
        <taxon>Microbacteriaceae</taxon>
        <taxon>Agrococcus</taxon>
    </lineage>
</organism>
<reference evidence="2" key="1">
    <citation type="journal article" date="2019" name="Int. J. Syst. Evol. Microbiol.">
        <title>The Global Catalogue of Microorganisms (GCM) 10K type strain sequencing project: providing services to taxonomists for standard genome sequencing and annotation.</title>
        <authorList>
            <consortium name="The Broad Institute Genomics Platform"/>
            <consortium name="The Broad Institute Genome Sequencing Center for Infectious Disease"/>
            <person name="Wu L."/>
            <person name="Ma J."/>
        </authorList>
    </citation>
    <scope>NUCLEOTIDE SEQUENCE [LARGE SCALE GENOMIC DNA]</scope>
    <source>
        <strain evidence="2">JCM 16026</strain>
    </source>
</reference>
<gene>
    <name evidence="1" type="ORF">GCM10009846_23970</name>
</gene>
<comment type="caution">
    <text evidence="1">The sequence shown here is derived from an EMBL/GenBank/DDBJ whole genome shotgun (WGS) entry which is preliminary data.</text>
</comment>
<evidence type="ECO:0008006" key="3">
    <source>
        <dbReference type="Google" id="ProtNLM"/>
    </source>
</evidence>
<name>A0ABP5MKM9_9MICO</name>
<sequence length="483" mass="54074">MVALELVEHLLERGWHVDAYTNELGSPMLDELTGLPHDGRLRLVEASPAERFDGDYDLVWMQHGVLPPAFLERLEGGVAAPVVWHHLSTFMDVEMPILADVESRTTAISTGMCERVVDVLEDFGLDRERTLLFDNPAPDAFADHERAPRTGALERVLVVSNHPPPEVRDAVAVLEAQGVEVSRLGVHDRPVRVTPEVLAPFDAVVTIGKTVQFALSMGIPAYVYDHFGGVGWLTDETLDDEAAWAFSGRTTQRRIDADALVAELVDGFSAARDFAERRRERHAERWRLSRHVDALLADPRLRPAAPAAAADVRRLASFGRLYGDLYRLMRSRDRVATEASASLEVERAEHAAAAEARDRRETEVLVIGQRLTAARADMHWAIERAATAQRAMRRAERRLARREHLDAQRMGLVEVLLSRPWTATTAARTVVGWMTRRDPIRFSDVLRADPESLGRMRSEVLHSRSYRIGRVVGDERASDEGRA</sequence>
<dbReference type="Proteomes" id="UP001501599">
    <property type="component" value="Unassembled WGS sequence"/>
</dbReference>
<keyword evidence="2" id="KW-1185">Reference proteome</keyword>
<dbReference type="RefSeq" id="WP_344343962.1">
    <property type="nucleotide sequence ID" value="NZ_BAAAQT010000007.1"/>
</dbReference>
<evidence type="ECO:0000313" key="2">
    <source>
        <dbReference type="Proteomes" id="UP001501599"/>
    </source>
</evidence>
<proteinExistence type="predicted"/>
<evidence type="ECO:0000313" key="1">
    <source>
        <dbReference type="EMBL" id="GAA2175161.1"/>
    </source>
</evidence>
<protein>
    <recommendedName>
        <fullName evidence="3">Glycosyltransferase subfamily 4-like N-terminal domain-containing protein</fullName>
    </recommendedName>
</protein>